<evidence type="ECO:0000256" key="5">
    <source>
        <dbReference type="ARBA" id="ARBA00023237"/>
    </source>
</evidence>
<gene>
    <name evidence="8" type="ORF">FMM05_19310</name>
</gene>
<evidence type="ECO:0000256" key="4">
    <source>
        <dbReference type="ARBA" id="ARBA00023136"/>
    </source>
</evidence>
<dbReference type="Proteomes" id="UP000320643">
    <property type="component" value="Unassembled WGS sequence"/>
</dbReference>
<dbReference type="InterPro" id="IPR033985">
    <property type="entry name" value="SusD-like_N"/>
</dbReference>
<dbReference type="OrthoDB" id="653598at2"/>
<dbReference type="InterPro" id="IPR011990">
    <property type="entry name" value="TPR-like_helical_dom_sf"/>
</dbReference>
<dbReference type="Pfam" id="PF07980">
    <property type="entry name" value="SusD_RagB"/>
    <property type="match status" value="1"/>
</dbReference>
<evidence type="ECO:0000256" key="3">
    <source>
        <dbReference type="ARBA" id="ARBA00022729"/>
    </source>
</evidence>
<evidence type="ECO:0000259" key="6">
    <source>
        <dbReference type="Pfam" id="PF07980"/>
    </source>
</evidence>
<name>A0A552UUQ5_9FLAO</name>
<organism evidence="8 9">
    <name type="scientific">Flavobacterium zepuense</name>
    <dbReference type="NCBI Taxonomy" id="2593302"/>
    <lineage>
        <taxon>Bacteria</taxon>
        <taxon>Pseudomonadati</taxon>
        <taxon>Bacteroidota</taxon>
        <taxon>Flavobacteriia</taxon>
        <taxon>Flavobacteriales</taxon>
        <taxon>Flavobacteriaceae</taxon>
        <taxon>Flavobacterium</taxon>
    </lineage>
</organism>
<comment type="similarity">
    <text evidence="2">Belongs to the SusD family.</text>
</comment>
<evidence type="ECO:0000259" key="7">
    <source>
        <dbReference type="Pfam" id="PF14322"/>
    </source>
</evidence>
<evidence type="ECO:0000256" key="2">
    <source>
        <dbReference type="ARBA" id="ARBA00006275"/>
    </source>
</evidence>
<dbReference type="Pfam" id="PF14322">
    <property type="entry name" value="SusD-like_3"/>
    <property type="match status" value="1"/>
</dbReference>
<keyword evidence="5" id="KW-0998">Cell outer membrane</keyword>
<dbReference type="SUPFAM" id="SSF48452">
    <property type="entry name" value="TPR-like"/>
    <property type="match status" value="1"/>
</dbReference>
<protein>
    <submittedName>
        <fullName evidence="8">RagB/SusD family nutrient uptake outer membrane protein</fullName>
    </submittedName>
</protein>
<dbReference type="AlphaFoldDB" id="A0A552UUQ5"/>
<accession>A0A552UUQ5</accession>
<dbReference type="RefSeq" id="WP_143375068.1">
    <property type="nucleotide sequence ID" value="NZ_VJVZ01000016.1"/>
</dbReference>
<feature type="domain" description="RagB/SusD" evidence="6">
    <location>
        <begin position="346"/>
        <end position="454"/>
    </location>
</feature>
<proteinExistence type="inferred from homology"/>
<comment type="subcellular location">
    <subcellularLocation>
        <location evidence="1">Cell outer membrane</location>
    </subcellularLocation>
</comment>
<evidence type="ECO:0000256" key="1">
    <source>
        <dbReference type="ARBA" id="ARBA00004442"/>
    </source>
</evidence>
<dbReference type="GO" id="GO:0009279">
    <property type="term" value="C:cell outer membrane"/>
    <property type="evidence" value="ECO:0007669"/>
    <property type="project" value="UniProtKB-SubCell"/>
</dbReference>
<evidence type="ECO:0000313" key="9">
    <source>
        <dbReference type="Proteomes" id="UP000320643"/>
    </source>
</evidence>
<evidence type="ECO:0000313" key="8">
    <source>
        <dbReference type="EMBL" id="TRW21939.1"/>
    </source>
</evidence>
<keyword evidence="3" id="KW-0732">Signal</keyword>
<dbReference type="Gene3D" id="1.25.40.390">
    <property type="match status" value="1"/>
</dbReference>
<sequence length="464" mass="52412">MKKSRLTAHIYTAILITIFAFIQVSCKKTWLDAKPDKALVIPETVQDFQAILDNNTASYLFNLNQPSLPEVGAGDFTILEDNLQGLQNVQERNAYIWSTNIFAGESSFDWNNAYKRILYANIVLDGFSKISTDLQSQEAWKNIKGTALFYRAYDFFNLILEFSKAYDPQTATSDLGIPLRLTSDVDVTSERASVQQCYDQIVSDLMKAKDLLPELPAYLTRPGKCAVYALLSRVYLNSGQYDNALAFANQSLLLNNGLLDYNSLDPSATNPISRFNTEIVYHHALASYSAFDNNAPLLIADNGLYNSYSDNDLRKVIYFKDASGLVTWNASYTGDNSLFGGLATDELYLIRAECYARQDNVQAALEDLNTLLVKRWKTGTFIPYTATDSTDALRKILSERRKELVYRGLRWYDLKRLNKESRFALILTRSVNGTQYVLAPNDPKYVFPIPPDEILLTGMPQNAR</sequence>
<keyword evidence="4" id="KW-0472">Membrane</keyword>
<dbReference type="InterPro" id="IPR012944">
    <property type="entry name" value="SusD_RagB_dom"/>
</dbReference>
<feature type="domain" description="SusD-like N-terminal" evidence="7">
    <location>
        <begin position="30"/>
        <end position="236"/>
    </location>
</feature>
<reference evidence="8 9" key="1">
    <citation type="submission" date="2019-07" db="EMBL/GenBank/DDBJ databases">
        <title>Flavobacterium sp. nov., isolated from glacier ice.</title>
        <authorList>
            <person name="Liu Q."/>
            <person name="Xin Y.-H."/>
        </authorList>
    </citation>
    <scope>NUCLEOTIDE SEQUENCE [LARGE SCALE GENOMIC DNA]</scope>
    <source>
        <strain evidence="8 9">ZT4R6</strain>
    </source>
</reference>
<comment type="caution">
    <text evidence="8">The sequence shown here is derived from an EMBL/GenBank/DDBJ whole genome shotgun (WGS) entry which is preliminary data.</text>
</comment>
<keyword evidence="9" id="KW-1185">Reference proteome</keyword>
<dbReference type="EMBL" id="VJVZ01000016">
    <property type="protein sequence ID" value="TRW21939.1"/>
    <property type="molecule type" value="Genomic_DNA"/>
</dbReference>